<feature type="domain" description="Response regulatory" evidence="4">
    <location>
        <begin position="216"/>
        <end position="336"/>
    </location>
</feature>
<dbReference type="InterPro" id="IPR000160">
    <property type="entry name" value="GGDEF_dom"/>
</dbReference>
<evidence type="ECO:0000256" key="1">
    <source>
        <dbReference type="ARBA" id="ARBA00012528"/>
    </source>
</evidence>
<dbReference type="SMART" id="SM00267">
    <property type="entry name" value="GGDEF"/>
    <property type="match status" value="1"/>
</dbReference>
<evidence type="ECO:0000256" key="3">
    <source>
        <dbReference type="PROSITE-ProRule" id="PRU00169"/>
    </source>
</evidence>
<dbReference type="Gene3D" id="3.40.50.2300">
    <property type="match status" value="1"/>
</dbReference>
<dbReference type="InterPro" id="IPR011006">
    <property type="entry name" value="CheY-like_superfamily"/>
</dbReference>
<dbReference type="GO" id="GO:0005886">
    <property type="term" value="C:plasma membrane"/>
    <property type="evidence" value="ECO:0007669"/>
    <property type="project" value="TreeGrafter"/>
</dbReference>
<proteinExistence type="predicted"/>
<evidence type="ECO:0000259" key="4">
    <source>
        <dbReference type="PROSITE" id="PS50110"/>
    </source>
</evidence>
<dbReference type="AlphaFoldDB" id="A0A7W9BM65"/>
<reference evidence="6 7" key="1">
    <citation type="submission" date="2020-08" db="EMBL/GenBank/DDBJ databases">
        <title>Genomic Encyclopedia of Type Strains, Phase IV (KMG-IV): sequencing the most valuable type-strain genomes for metagenomic binning, comparative biology and taxonomic classification.</title>
        <authorList>
            <person name="Goeker M."/>
        </authorList>
    </citation>
    <scope>NUCLEOTIDE SEQUENCE [LARGE SCALE GENOMIC DNA]</scope>
    <source>
        <strain evidence="6 7">DSM 101064</strain>
    </source>
</reference>
<comment type="caution">
    <text evidence="3">Lacks conserved residue(s) required for the propagation of feature annotation.</text>
</comment>
<dbReference type="PANTHER" id="PTHR45138:SF9">
    <property type="entry name" value="DIGUANYLATE CYCLASE DGCM-RELATED"/>
    <property type="match status" value="1"/>
</dbReference>
<dbReference type="GO" id="GO:0052621">
    <property type="term" value="F:diguanylate cyclase activity"/>
    <property type="evidence" value="ECO:0007669"/>
    <property type="project" value="UniProtKB-EC"/>
</dbReference>
<evidence type="ECO:0000256" key="2">
    <source>
        <dbReference type="ARBA" id="ARBA00034247"/>
    </source>
</evidence>
<feature type="domain" description="Response regulatory" evidence="4">
    <location>
        <begin position="67"/>
        <end position="183"/>
    </location>
</feature>
<keyword evidence="3" id="KW-0597">Phosphoprotein</keyword>
<dbReference type="EMBL" id="JACIJM010000008">
    <property type="protein sequence ID" value="MBB5723087.1"/>
    <property type="molecule type" value="Genomic_DNA"/>
</dbReference>
<dbReference type="GO" id="GO:0000160">
    <property type="term" value="P:phosphorelay signal transduction system"/>
    <property type="evidence" value="ECO:0007669"/>
    <property type="project" value="InterPro"/>
</dbReference>
<evidence type="ECO:0000259" key="5">
    <source>
        <dbReference type="PROSITE" id="PS50887"/>
    </source>
</evidence>
<evidence type="ECO:0000313" key="6">
    <source>
        <dbReference type="EMBL" id="MBB5723087.1"/>
    </source>
</evidence>
<dbReference type="CDD" id="cd01949">
    <property type="entry name" value="GGDEF"/>
    <property type="match status" value="1"/>
</dbReference>
<comment type="caution">
    <text evidence="6">The sequence shown here is derived from an EMBL/GenBank/DDBJ whole genome shotgun (WGS) entry which is preliminary data.</text>
</comment>
<sequence>MAPKNVGHKSSFPTSQPRACSAIVSACSGLIRVTSFVRNNILTFPRQVEHRGRVEQALLEGNTMSGRILIIDAVATNRIVMKVKLLSAQYDAVACATQSEALATFSEQRPDLIVVNLSDQTEDHHAFCRNLKDDPATASISIVGTGIADTSRARFAALDAGADDVLTNPVNDVLLHARIRSLLRTRHTPSELWMREGTQRALGFEESPTGFERPSRITLLTANSVLSTGLIARLNRINPLGVAVVGFDAVLKERSDMEQPDIFVIDSNTMLNPREDLFRLVADLRSRAQTKHISQLVSLPADAVETAAMALDLGADDVVTSQIASDELCIRCTALTRRKRQQERLRTTVRDGLQAAVTDPLTGLYNRRYATPYLMEIAKQSKKTGQEFAVMMIDIDHFKRINDTHGHAAGDAVLIELAHRLRGNLRAIDLIARVGGEEFLVALPHSTAEQAQAAANRLCRLVNQKHFDIGNKSRPLHVTISVGVAVGCAESTEMICADDMCHQADDALYVAKSAGRDRVSFAHSAA</sequence>
<dbReference type="EC" id="2.7.7.65" evidence="1"/>
<comment type="catalytic activity">
    <reaction evidence="2">
        <text>2 GTP = 3',3'-c-di-GMP + 2 diphosphate</text>
        <dbReference type="Rhea" id="RHEA:24898"/>
        <dbReference type="ChEBI" id="CHEBI:33019"/>
        <dbReference type="ChEBI" id="CHEBI:37565"/>
        <dbReference type="ChEBI" id="CHEBI:58805"/>
        <dbReference type="EC" id="2.7.7.65"/>
    </reaction>
</comment>
<feature type="domain" description="GGDEF" evidence="5">
    <location>
        <begin position="386"/>
        <end position="524"/>
    </location>
</feature>
<dbReference type="InterPro" id="IPR043128">
    <property type="entry name" value="Rev_trsase/Diguanyl_cyclase"/>
</dbReference>
<keyword evidence="6" id="KW-0548">Nucleotidyltransferase</keyword>
<name>A0A7W9BM65_9RHOB</name>
<organism evidence="6 7">
    <name type="scientific">Yoonia ponticola</name>
    <dbReference type="NCBI Taxonomy" id="1524255"/>
    <lineage>
        <taxon>Bacteria</taxon>
        <taxon>Pseudomonadati</taxon>
        <taxon>Pseudomonadota</taxon>
        <taxon>Alphaproteobacteria</taxon>
        <taxon>Rhodobacterales</taxon>
        <taxon>Paracoccaceae</taxon>
        <taxon>Yoonia</taxon>
    </lineage>
</organism>
<dbReference type="SUPFAM" id="SSF52172">
    <property type="entry name" value="CheY-like"/>
    <property type="match status" value="2"/>
</dbReference>
<dbReference type="Proteomes" id="UP000535415">
    <property type="component" value="Unassembled WGS sequence"/>
</dbReference>
<dbReference type="GO" id="GO:1902201">
    <property type="term" value="P:negative regulation of bacterial-type flagellum-dependent cell motility"/>
    <property type="evidence" value="ECO:0007669"/>
    <property type="project" value="TreeGrafter"/>
</dbReference>
<dbReference type="InterPro" id="IPR050469">
    <property type="entry name" value="Diguanylate_Cyclase"/>
</dbReference>
<dbReference type="InterPro" id="IPR029787">
    <property type="entry name" value="Nucleotide_cyclase"/>
</dbReference>
<dbReference type="Gene3D" id="3.30.70.270">
    <property type="match status" value="1"/>
</dbReference>
<keyword evidence="7" id="KW-1185">Reference proteome</keyword>
<dbReference type="Pfam" id="PF00990">
    <property type="entry name" value="GGDEF"/>
    <property type="match status" value="1"/>
</dbReference>
<dbReference type="SMART" id="SM00448">
    <property type="entry name" value="REC"/>
    <property type="match status" value="1"/>
</dbReference>
<dbReference type="SUPFAM" id="SSF55073">
    <property type="entry name" value="Nucleotide cyclase"/>
    <property type="match status" value="1"/>
</dbReference>
<dbReference type="PANTHER" id="PTHR45138">
    <property type="entry name" value="REGULATORY COMPONENTS OF SENSORY TRANSDUCTION SYSTEM"/>
    <property type="match status" value="1"/>
</dbReference>
<dbReference type="PROSITE" id="PS50887">
    <property type="entry name" value="GGDEF"/>
    <property type="match status" value="1"/>
</dbReference>
<dbReference type="InterPro" id="IPR001789">
    <property type="entry name" value="Sig_transdc_resp-reg_receiver"/>
</dbReference>
<accession>A0A7W9BM65</accession>
<dbReference type="FunFam" id="3.30.70.270:FF:000001">
    <property type="entry name" value="Diguanylate cyclase domain protein"/>
    <property type="match status" value="1"/>
</dbReference>
<protein>
    <recommendedName>
        <fullName evidence="1">diguanylate cyclase</fullName>
        <ecNumber evidence="1">2.7.7.65</ecNumber>
    </recommendedName>
</protein>
<feature type="modified residue" description="4-aspartylphosphate" evidence="3">
    <location>
        <position position="266"/>
    </location>
</feature>
<dbReference type="RefSeq" id="WP_343042691.1">
    <property type="nucleotide sequence ID" value="NZ_JACIJM010000008.1"/>
</dbReference>
<dbReference type="Pfam" id="PF00072">
    <property type="entry name" value="Response_reg"/>
    <property type="match status" value="1"/>
</dbReference>
<dbReference type="GO" id="GO:0043709">
    <property type="term" value="P:cell adhesion involved in single-species biofilm formation"/>
    <property type="evidence" value="ECO:0007669"/>
    <property type="project" value="TreeGrafter"/>
</dbReference>
<gene>
    <name evidence="6" type="ORF">FHS72_002724</name>
</gene>
<dbReference type="NCBIfam" id="TIGR00254">
    <property type="entry name" value="GGDEF"/>
    <property type="match status" value="1"/>
</dbReference>
<evidence type="ECO:0000313" key="7">
    <source>
        <dbReference type="Proteomes" id="UP000535415"/>
    </source>
</evidence>
<dbReference type="PROSITE" id="PS50110">
    <property type="entry name" value="RESPONSE_REGULATORY"/>
    <property type="match status" value="2"/>
</dbReference>
<keyword evidence="6" id="KW-0808">Transferase</keyword>